<name>A0A5K3FXZ0_MESCO</name>
<accession>A0A5K3FXZ0</accession>
<reference evidence="2" key="1">
    <citation type="submission" date="2019-11" db="UniProtKB">
        <authorList>
            <consortium name="WormBaseParasite"/>
        </authorList>
    </citation>
    <scope>IDENTIFICATION</scope>
</reference>
<dbReference type="WBParaSite" id="MCU_011650-RA">
    <property type="protein sequence ID" value="MCU_011650-RA"/>
    <property type="gene ID" value="MCU_011650"/>
</dbReference>
<proteinExistence type="predicted"/>
<feature type="region of interest" description="Disordered" evidence="1">
    <location>
        <begin position="53"/>
        <end position="93"/>
    </location>
</feature>
<feature type="compositionally biased region" description="Acidic residues" evidence="1">
    <location>
        <begin position="72"/>
        <end position="93"/>
    </location>
</feature>
<protein>
    <submittedName>
        <fullName evidence="2">Prothymosin alpha-like</fullName>
    </submittedName>
</protein>
<evidence type="ECO:0000313" key="2">
    <source>
        <dbReference type="WBParaSite" id="MCU_011650-RA"/>
    </source>
</evidence>
<dbReference type="AlphaFoldDB" id="A0A5K3FXZ0"/>
<sequence>MPCVNLSSGTTRISRLCVTIVAMAAQVTLMVQRSTRKNGDAQDDEYEGVDVMKHTVGQSLHDANDDYGNSSDVDDEEAAYANTDEDDQVEEEE</sequence>
<organism evidence="2">
    <name type="scientific">Mesocestoides corti</name>
    <name type="common">Flatworm</name>
    <dbReference type="NCBI Taxonomy" id="53468"/>
    <lineage>
        <taxon>Eukaryota</taxon>
        <taxon>Metazoa</taxon>
        <taxon>Spiralia</taxon>
        <taxon>Lophotrochozoa</taxon>
        <taxon>Platyhelminthes</taxon>
        <taxon>Cestoda</taxon>
        <taxon>Eucestoda</taxon>
        <taxon>Cyclophyllidea</taxon>
        <taxon>Mesocestoididae</taxon>
        <taxon>Mesocestoides</taxon>
    </lineage>
</organism>
<evidence type="ECO:0000256" key="1">
    <source>
        <dbReference type="SAM" id="MobiDB-lite"/>
    </source>
</evidence>